<reference evidence="3 4" key="1">
    <citation type="journal article" date="2011" name="PLoS Genet.">
        <title>Genome sequencing and comparative transcriptomics of the model entomopathogenic fungi Metarhizium anisopliae and M. acridum.</title>
        <authorList>
            <person name="Gao Q."/>
            <person name="Jin K."/>
            <person name="Ying S.H."/>
            <person name="Zhang Y."/>
            <person name="Xiao G."/>
            <person name="Shang Y."/>
            <person name="Duan Z."/>
            <person name="Hu X."/>
            <person name="Xie X.Q."/>
            <person name="Zhou G."/>
            <person name="Peng G."/>
            <person name="Luo Z."/>
            <person name="Huang W."/>
            <person name="Wang B."/>
            <person name="Fang W."/>
            <person name="Wang S."/>
            <person name="Zhong Y."/>
            <person name="Ma L.J."/>
            <person name="St Leger R.J."/>
            <person name="Zhao G.P."/>
            <person name="Pei Y."/>
            <person name="Feng M.G."/>
            <person name="Xia Y."/>
            <person name="Wang C."/>
        </authorList>
    </citation>
    <scope>NUCLEOTIDE SEQUENCE [LARGE SCALE GENOMIC DNA]</scope>
    <source>
        <strain evidence="3 4">CQMa 102</strain>
    </source>
</reference>
<protein>
    <recommendedName>
        <fullName evidence="5">SCP domain-containing protein</fullName>
    </recommendedName>
</protein>
<dbReference type="InParanoid" id="E9E688"/>
<feature type="signal peptide" evidence="2">
    <location>
        <begin position="1"/>
        <end position="15"/>
    </location>
</feature>
<evidence type="ECO:0000313" key="3">
    <source>
        <dbReference type="EMBL" id="EFY88621.1"/>
    </source>
</evidence>
<gene>
    <name evidence="3" type="ORF">MAC_05386</name>
</gene>
<evidence type="ECO:0000313" key="4">
    <source>
        <dbReference type="Proteomes" id="UP000002499"/>
    </source>
</evidence>
<sequence>MRTSLLVTVLPLVGAMPRSPPGERDTKTVVSERSWPSFDERNSVWGRPGWKWSNWKWPDWHGQDWHWPRPGPDKPGNGKPGNDQPGSDGGDDSCDPDDNTPPSPPQDPTPTKPVPTPGVPPVSPAPTATQAPPGGNGPDYMKIVNKWMDACGLRQLQYDPKLESNALKASQESDGQLKHKMFPGTMAQVMAQGDLSSFERALVGGWLCETSWRFKDRSVCSGDLGRGWNHMGQTGHADILSDARYTKIGCQADQNILTCDCA</sequence>
<dbReference type="KEGG" id="maw:19249697"/>
<feature type="compositionally biased region" description="Acidic residues" evidence="1">
    <location>
        <begin position="89"/>
        <end position="98"/>
    </location>
</feature>
<accession>E9E688</accession>
<dbReference type="GeneID" id="19249697"/>
<feature type="region of interest" description="Disordered" evidence="1">
    <location>
        <begin position="63"/>
        <end position="140"/>
    </location>
</feature>
<dbReference type="OrthoDB" id="4939821at2759"/>
<feature type="compositionally biased region" description="Pro residues" evidence="1">
    <location>
        <begin position="99"/>
        <end position="124"/>
    </location>
</feature>
<evidence type="ECO:0000256" key="2">
    <source>
        <dbReference type="SAM" id="SignalP"/>
    </source>
</evidence>
<keyword evidence="4" id="KW-1185">Reference proteome</keyword>
<dbReference type="HOGENOM" id="CLU_064113_0_0_1"/>
<evidence type="ECO:0000256" key="1">
    <source>
        <dbReference type="SAM" id="MobiDB-lite"/>
    </source>
</evidence>
<feature type="compositionally biased region" description="Low complexity" evidence="1">
    <location>
        <begin position="74"/>
        <end position="86"/>
    </location>
</feature>
<organism evidence="4">
    <name type="scientific">Metarhizium acridum (strain CQMa 102)</name>
    <dbReference type="NCBI Taxonomy" id="655827"/>
    <lineage>
        <taxon>Eukaryota</taxon>
        <taxon>Fungi</taxon>
        <taxon>Dikarya</taxon>
        <taxon>Ascomycota</taxon>
        <taxon>Pezizomycotina</taxon>
        <taxon>Sordariomycetes</taxon>
        <taxon>Hypocreomycetidae</taxon>
        <taxon>Hypocreales</taxon>
        <taxon>Clavicipitaceae</taxon>
        <taxon>Metarhizium</taxon>
    </lineage>
</organism>
<feature type="region of interest" description="Disordered" evidence="1">
    <location>
        <begin position="14"/>
        <end position="49"/>
    </location>
</feature>
<proteinExistence type="predicted"/>
<dbReference type="AlphaFoldDB" id="E9E688"/>
<evidence type="ECO:0008006" key="5">
    <source>
        <dbReference type="Google" id="ProtNLM"/>
    </source>
</evidence>
<dbReference type="Proteomes" id="UP000002499">
    <property type="component" value="Unassembled WGS sequence"/>
</dbReference>
<name>E9E688_METAQ</name>
<keyword evidence="2" id="KW-0732">Signal</keyword>
<dbReference type="eggNOG" id="ENOG502SQRA">
    <property type="taxonomic scope" value="Eukaryota"/>
</dbReference>
<feature type="chain" id="PRO_5013017088" description="SCP domain-containing protein" evidence="2">
    <location>
        <begin position="16"/>
        <end position="262"/>
    </location>
</feature>
<dbReference type="EMBL" id="GL698509">
    <property type="protein sequence ID" value="EFY88621.1"/>
    <property type="molecule type" value="Genomic_DNA"/>
</dbReference>